<dbReference type="SUPFAM" id="SSF54909">
    <property type="entry name" value="Dimeric alpha+beta barrel"/>
    <property type="match status" value="1"/>
</dbReference>
<gene>
    <name evidence="2" type="ORF">TRM7557_00706</name>
</gene>
<evidence type="ECO:0000313" key="2">
    <source>
        <dbReference type="EMBL" id="CUH76086.1"/>
    </source>
</evidence>
<dbReference type="InterPro" id="IPR011008">
    <property type="entry name" value="Dimeric_a/b-barrel"/>
</dbReference>
<evidence type="ECO:0000259" key="1">
    <source>
        <dbReference type="PROSITE" id="PS51725"/>
    </source>
</evidence>
<dbReference type="STRING" id="928856.SAMN04488049_10376"/>
<protein>
    <submittedName>
        <fullName evidence="2">Putative monooxygenase</fullName>
        <ecNumber evidence="2">1.-.-.-</ecNumber>
    </submittedName>
</protein>
<keyword evidence="2" id="KW-0503">Monooxygenase</keyword>
<dbReference type="PANTHER" id="PTHR33336:SF3">
    <property type="entry name" value="ABM DOMAIN-CONTAINING PROTEIN"/>
    <property type="match status" value="1"/>
</dbReference>
<organism evidence="2 3">
    <name type="scientific">Tritonibacter multivorans</name>
    <dbReference type="NCBI Taxonomy" id="928856"/>
    <lineage>
        <taxon>Bacteria</taxon>
        <taxon>Pseudomonadati</taxon>
        <taxon>Pseudomonadota</taxon>
        <taxon>Alphaproteobacteria</taxon>
        <taxon>Rhodobacterales</taxon>
        <taxon>Paracoccaceae</taxon>
        <taxon>Tritonibacter</taxon>
    </lineage>
</organism>
<dbReference type="PANTHER" id="PTHR33336">
    <property type="entry name" value="QUINOL MONOOXYGENASE YGIN-RELATED"/>
    <property type="match status" value="1"/>
</dbReference>
<dbReference type="EC" id="1.-.-.-" evidence="2"/>
<keyword evidence="3" id="KW-1185">Reference proteome</keyword>
<feature type="domain" description="ABM" evidence="1">
    <location>
        <begin position="3"/>
        <end position="91"/>
    </location>
</feature>
<keyword evidence="2" id="KW-0560">Oxidoreductase</keyword>
<evidence type="ECO:0000313" key="3">
    <source>
        <dbReference type="Proteomes" id="UP000052022"/>
    </source>
</evidence>
<dbReference type="Pfam" id="PF03992">
    <property type="entry name" value="ABM"/>
    <property type="match status" value="1"/>
</dbReference>
<dbReference type="PROSITE" id="PS51725">
    <property type="entry name" value="ABM"/>
    <property type="match status" value="1"/>
</dbReference>
<dbReference type="Gene3D" id="3.30.70.100">
    <property type="match status" value="1"/>
</dbReference>
<dbReference type="AlphaFoldDB" id="A0A0P1G2Q3"/>
<dbReference type="Proteomes" id="UP000052022">
    <property type="component" value="Unassembled WGS sequence"/>
</dbReference>
<dbReference type="GO" id="GO:0004497">
    <property type="term" value="F:monooxygenase activity"/>
    <property type="evidence" value="ECO:0007669"/>
    <property type="project" value="UniProtKB-KW"/>
</dbReference>
<dbReference type="InterPro" id="IPR007138">
    <property type="entry name" value="ABM_dom"/>
</dbReference>
<accession>A0A0P1G2Q3</accession>
<dbReference type="EMBL" id="CYSD01000012">
    <property type="protein sequence ID" value="CUH76086.1"/>
    <property type="molecule type" value="Genomic_DNA"/>
</dbReference>
<name>A0A0P1G2Q3_9RHOB</name>
<dbReference type="RefSeq" id="WP_058288816.1">
    <property type="nucleotide sequence ID" value="NZ_CYSD01000012.1"/>
</dbReference>
<sequence length="100" mass="11440">MTLTYLAEIHPKPECFAKAESAVQSIIAQTRAEEGCLEFTFYADANRERLYILETWTDMAAFEFHHAQDYVLSVMAEYGDWLHQPPVLTEITERPALDAA</sequence>
<proteinExistence type="predicted"/>
<reference evidence="2 3" key="1">
    <citation type="submission" date="2015-09" db="EMBL/GenBank/DDBJ databases">
        <authorList>
            <consortium name="Swine Surveillance"/>
        </authorList>
    </citation>
    <scope>NUCLEOTIDE SEQUENCE [LARGE SCALE GENOMIC DNA]</scope>
    <source>
        <strain evidence="2 3">CECT 7557</strain>
    </source>
</reference>
<dbReference type="InterPro" id="IPR050744">
    <property type="entry name" value="AI-2_Isomerase_LsrG"/>
</dbReference>